<dbReference type="EMBL" id="LBWG01000040">
    <property type="protein sequence ID" value="KKR03049.1"/>
    <property type="molecule type" value="Genomic_DNA"/>
</dbReference>
<dbReference type="Proteomes" id="UP000033935">
    <property type="component" value="Unassembled WGS sequence"/>
</dbReference>
<reference evidence="1 2" key="1">
    <citation type="journal article" date="2015" name="Nature">
        <title>rRNA introns, odd ribosomes, and small enigmatic genomes across a large radiation of phyla.</title>
        <authorList>
            <person name="Brown C.T."/>
            <person name="Hug L.A."/>
            <person name="Thomas B.C."/>
            <person name="Sharon I."/>
            <person name="Castelle C.J."/>
            <person name="Singh A."/>
            <person name="Wilkins M.J."/>
            <person name="Williams K.H."/>
            <person name="Banfield J.F."/>
        </authorList>
    </citation>
    <scope>NUCLEOTIDE SEQUENCE [LARGE SCALE GENOMIC DNA]</scope>
</reference>
<comment type="caution">
    <text evidence="1">The sequence shown here is derived from an EMBL/GenBank/DDBJ whole genome shotgun (WGS) entry which is preliminary data.</text>
</comment>
<organism evidence="1 2">
    <name type="scientific">Candidatus Uhrbacteria bacterium GW2011_GWF2_39_13</name>
    <dbReference type="NCBI Taxonomy" id="1618995"/>
    <lineage>
        <taxon>Bacteria</taxon>
        <taxon>Candidatus Uhriibacteriota</taxon>
    </lineage>
</organism>
<protein>
    <submittedName>
        <fullName evidence="1">Uncharacterized protein</fullName>
    </submittedName>
</protein>
<evidence type="ECO:0000313" key="2">
    <source>
        <dbReference type="Proteomes" id="UP000033935"/>
    </source>
</evidence>
<dbReference type="AlphaFoldDB" id="A0A0G0MG50"/>
<gene>
    <name evidence="1" type="ORF">UT30_C0040G0002</name>
</gene>
<name>A0A0G0MG50_9BACT</name>
<proteinExistence type="predicted"/>
<accession>A0A0G0MG50</accession>
<sequence>MSKEENNLKKLARTNLATNFVKKCKGEWNHDEWLKFCDSIKEKGYSPIDLDQVGLLLENKKAEYCAKQTCACSN</sequence>
<evidence type="ECO:0000313" key="1">
    <source>
        <dbReference type="EMBL" id="KKR03049.1"/>
    </source>
</evidence>